<feature type="transmembrane region" description="Helical" evidence="1">
    <location>
        <begin position="7"/>
        <end position="23"/>
    </location>
</feature>
<dbReference type="AlphaFoldDB" id="K2G2Y5"/>
<accession>K2G2Y5</accession>
<evidence type="ECO:0000256" key="1">
    <source>
        <dbReference type="SAM" id="Phobius"/>
    </source>
</evidence>
<sequence length="68" mass="8155">MIFISSSVIELIFVFRSSIIFLLFDHMSFGQYFSYMFSVGFWLHVSRKYKICSQLIFLFETYSIESIL</sequence>
<gene>
    <name evidence="2" type="ORF">ACD_2C00144G0003</name>
</gene>
<comment type="caution">
    <text evidence="2">The sequence shown here is derived from an EMBL/GenBank/DDBJ whole genome shotgun (WGS) entry which is preliminary data.</text>
</comment>
<proteinExistence type="predicted"/>
<dbReference type="EMBL" id="AMFJ01000144">
    <property type="protein sequence ID" value="EKE29568.1"/>
    <property type="molecule type" value="Genomic_DNA"/>
</dbReference>
<keyword evidence="1" id="KW-1133">Transmembrane helix</keyword>
<keyword evidence="1" id="KW-0472">Membrane</keyword>
<keyword evidence="1" id="KW-0812">Transmembrane</keyword>
<evidence type="ECO:0000313" key="2">
    <source>
        <dbReference type="EMBL" id="EKE29568.1"/>
    </source>
</evidence>
<protein>
    <submittedName>
        <fullName evidence="2">Uncharacterized protein</fullName>
    </submittedName>
</protein>
<name>K2G2Y5_9BACT</name>
<feature type="transmembrane region" description="Helical" evidence="1">
    <location>
        <begin position="29"/>
        <end position="45"/>
    </location>
</feature>
<reference evidence="2" key="1">
    <citation type="journal article" date="2012" name="Science">
        <title>Fermentation, hydrogen, and sulfur metabolism in multiple uncultivated bacterial phyla.</title>
        <authorList>
            <person name="Wrighton K.C."/>
            <person name="Thomas B.C."/>
            <person name="Sharon I."/>
            <person name="Miller C.S."/>
            <person name="Castelle C.J."/>
            <person name="VerBerkmoes N.C."/>
            <person name="Wilkins M.J."/>
            <person name="Hettich R.L."/>
            <person name="Lipton M.S."/>
            <person name="Williams K.H."/>
            <person name="Long P.E."/>
            <person name="Banfield J.F."/>
        </authorList>
    </citation>
    <scope>NUCLEOTIDE SEQUENCE [LARGE SCALE GENOMIC DNA]</scope>
</reference>
<organism evidence="2">
    <name type="scientific">uncultured bacterium</name>
    <name type="common">gcode 4</name>
    <dbReference type="NCBI Taxonomy" id="1234023"/>
    <lineage>
        <taxon>Bacteria</taxon>
        <taxon>environmental samples</taxon>
    </lineage>
</organism>